<gene>
    <name evidence="2" type="ORF">K7432_005923</name>
</gene>
<sequence length="280" mass="30571">MFFQQSPQRQLPFDRACADTFLTKSHSSLSLSTTSVGLDIPKVNRAPTPLNSETKKPYKIFMYDSNDIIAPAPKKPHQCNEVKVYKCGPRSLSPWGLSTLDEDSDEDTFEADLKSKLPDWNAESDAFAELLQIVHNKSPKTSQDPLPDLSEEDSVSLGTVQPMAIINKGIELEAILDDSTSGDLDLNQFLGRSPISRTQNPLPLDSMFSPQTASPCISSGNSRSGLTAISNTNNTELKTTGSSVHSYNLGRPLPLSFHRLHARPRSHSVGARSGKAGLTF</sequence>
<proteinExistence type="predicted"/>
<reference evidence="2 3" key="1">
    <citation type="submission" date="2023-04" db="EMBL/GenBank/DDBJ databases">
        <title>Genome of Basidiobolus ranarum AG-B5.</title>
        <authorList>
            <person name="Stajich J.E."/>
            <person name="Carter-House D."/>
            <person name="Gryganskyi A."/>
        </authorList>
    </citation>
    <scope>NUCLEOTIDE SEQUENCE [LARGE SCALE GENOMIC DNA]</scope>
    <source>
        <strain evidence="2 3">AG-B5</strain>
    </source>
</reference>
<organism evidence="2 3">
    <name type="scientific">Basidiobolus ranarum</name>
    <dbReference type="NCBI Taxonomy" id="34480"/>
    <lineage>
        <taxon>Eukaryota</taxon>
        <taxon>Fungi</taxon>
        <taxon>Fungi incertae sedis</taxon>
        <taxon>Zoopagomycota</taxon>
        <taxon>Entomophthoromycotina</taxon>
        <taxon>Basidiobolomycetes</taxon>
        <taxon>Basidiobolales</taxon>
        <taxon>Basidiobolaceae</taxon>
        <taxon>Basidiobolus</taxon>
    </lineage>
</organism>
<keyword evidence="3" id="KW-1185">Reference proteome</keyword>
<feature type="compositionally biased region" description="Polar residues" evidence="1">
    <location>
        <begin position="208"/>
        <end position="245"/>
    </location>
</feature>
<comment type="caution">
    <text evidence="2">The sequence shown here is derived from an EMBL/GenBank/DDBJ whole genome shotgun (WGS) entry which is preliminary data.</text>
</comment>
<dbReference type="Proteomes" id="UP001479436">
    <property type="component" value="Unassembled WGS sequence"/>
</dbReference>
<protein>
    <submittedName>
        <fullName evidence="2">Uncharacterized protein</fullName>
    </submittedName>
</protein>
<evidence type="ECO:0000313" key="2">
    <source>
        <dbReference type="EMBL" id="KAK9765602.1"/>
    </source>
</evidence>
<accession>A0ABR2WVX1</accession>
<feature type="region of interest" description="Disordered" evidence="1">
    <location>
        <begin position="194"/>
        <end position="245"/>
    </location>
</feature>
<evidence type="ECO:0000313" key="3">
    <source>
        <dbReference type="Proteomes" id="UP001479436"/>
    </source>
</evidence>
<name>A0ABR2WVX1_9FUNG</name>
<evidence type="ECO:0000256" key="1">
    <source>
        <dbReference type="SAM" id="MobiDB-lite"/>
    </source>
</evidence>
<dbReference type="EMBL" id="JASJQH010000247">
    <property type="protein sequence ID" value="KAK9765602.1"/>
    <property type="molecule type" value="Genomic_DNA"/>
</dbReference>